<reference evidence="5" key="1">
    <citation type="submission" date="2020-02" db="EMBL/GenBank/DDBJ databases">
        <authorList>
            <person name="Scholz U."/>
            <person name="Mascher M."/>
            <person name="Fiebig A."/>
        </authorList>
    </citation>
    <scope>NUCLEOTIDE SEQUENCE</scope>
</reference>
<keyword evidence="6" id="KW-1185">Reference proteome</keyword>
<dbReference type="SMART" id="SM00256">
    <property type="entry name" value="FBOX"/>
    <property type="match status" value="1"/>
</dbReference>
<evidence type="ECO:0000256" key="3">
    <source>
        <dbReference type="SAM" id="MobiDB-lite"/>
    </source>
</evidence>
<dbReference type="PANTHER" id="PTHR44436">
    <property type="entry name" value="F-BOX/WD REPEAT-CONTAINING PROTEIN 2"/>
    <property type="match status" value="1"/>
</dbReference>
<evidence type="ECO:0000256" key="2">
    <source>
        <dbReference type="ARBA" id="ARBA00022737"/>
    </source>
</evidence>
<evidence type="ECO:0000313" key="5">
    <source>
        <dbReference type="EMBL" id="CAA7405055.1"/>
    </source>
</evidence>
<evidence type="ECO:0000313" key="6">
    <source>
        <dbReference type="Proteomes" id="UP000663760"/>
    </source>
</evidence>
<dbReference type="AlphaFoldDB" id="A0A7I8L721"/>
<dbReference type="Proteomes" id="UP000663760">
    <property type="component" value="Chromosome 11"/>
</dbReference>
<feature type="region of interest" description="Disordered" evidence="3">
    <location>
        <begin position="1"/>
        <end position="34"/>
    </location>
</feature>
<dbReference type="SUPFAM" id="SSF81383">
    <property type="entry name" value="F-box domain"/>
    <property type="match status" value="1"/>
</dbReference>
<feature type="domain" description="F-box" evidence="4">
    <location>
        <begin position="46"/>
        <end position="86"/>
    </location>
</feature>
<dbReference type="InterPro" id="IPR001680">
    <property type="entry name" value="WD40_rpt"/>
</dbReference>
<sequence length="457" mass="49697">MDGGGGRAASSGGAPGSSGTSGRWRRRTSGGGKAAVGGVGGCIQSLGADVLCAIFALLDHFDVARCAAVCKSWRDIIFSSTLLRDIYFKRGPRIFGTTDLQVPLGTPLKNYLEELAMEQHRLALINGHAEVHQWSGHSVSISQCRMRRGLVLTGVGDKAIRLWSATNYQCLGVYSVPGMNPLVDFDFDENKVVGLVGSQICIWRRNGKMNILQSRDHSFARSLCMRYLDPEAVVGCEDGRSRVFDMYSGSCSKIIRMHAGPVTCLSLTDEQLILGGSSYGSITVADLSSGERVASLKSSVSPIGISSLCFNVNNHLIFAGSTSGYSHCWDLRTLRPLWEVRTSSNIIYAVHHLPGDTATISAGGIDGVLRFLSQRTGEVLASYVMDINRPPAPAMREDNKKITQCQAVALPSDAHIGSILRHRRPFITCLAMGMKKVVTTHGDKYIRVWRFQEPSRL</sequence>
<dbReference type="PANTHER" id="PTHR44436:SF1">
    <property type="entry name" value="F-BOX_WD REPEAT-CONTAINING PROTEIN 2"/>
    <property type="match status" value="1"/>
</dbReference>
<dbReference type="OrthoDB" id="538223at2759"/>
<dbReference type="InterPro" id="IPR036047">
    <property type="entry name" value="F-box-like_dom_sf"/>
</dbReference>
<dbReference type="SMART" id="SM00320">
    <property type="entry name" value="WD40"/>
    <property type="match status" value="5"/>
</dbReference>
<dbReference type="SUPFAM" id="SSF50978">
    <property type="entry name" value="WD40 repeat-like"/>
    <property type="match status" value="1"/>
</dbReference>
<gene>
    <name evidence="5" type="ORF">SI8410_11015733</name>
</gene>
<dbReference type="InterPro" id="IPR015943">
    <property type="entry name" value="WD40/YVTN_repeat-like_dom_sf"/>
</dbReference>
<dbReference type="Pfam" id="PF12937">
    <property type="entry name" value="F-box-like"/>
    <property type="match status" value="1"/>
</dbReference>
<proteinExistence type="predicted"/>
<accession>A0A7I8L721</accession>
<name>A0A7I8L721_SPIIN</name>
<dbReference type="InterPro" id="IPR036322">
    <property type="entry name" value="WD40_repeat_dom_sf"/>
</dbReference>
<dbReference type="Gene3D" id="2.130.10.10">
    <property type="entry name" value="YVTN repeat-like/Quinoprotein amine dehydrogenase"/>
    <property type="match status" value="2"/>
</dbReference>
<dbReference type="InterPro" id="IPR042627">
    <property type="entry name" value="FBXW2"/>
</dbReference>
<dbReference type="InterPro" id="IPR001810">
    <property type="entry name" value="F-box_dom"/>
</dbReference>
<organism evidence="5 6">
    <name type="scientific">Spirodela intermedia</name>
    <name type="common">Intermediate duckweed</name>
    <dbReference type="NCBI Taxonomy" id="51605"/>
    <lineage>
        <taxon>Eukaryota</taxon>
        <taxon>Viridiplantae</taxon>
        <taxon>Streptophyta</taxon>
        <taxon>Embryophyta</taxon>
        <taxon>Tracheophyta</taxon>
        <taxon>Spermatophyta</taxon>
        <taxon>Magnoliopsida</taxon>
        <taxon>Liliopsida</taxon>
        <taxon>Araceae</taxon>
        <taxon>Lemnoideae</taxon>
        <taxon>Spirodela</taxon>
    </lineage>
</organism>
<evidence type="ECO:0000256" key="1">
    <source>
        <dbReference type="ARBA" id="ARBA00022574"/>
    </source>
</evidence>
<dbReference type="Gene3D" id="1.20.1280.50">
    <property type="match status" value="1"/>
</dbReference>
<dbReference type="EMBL" id="LR746274">
    <property type="protein sequence ID" value="CAA7405055.1"/>
    <property type="molecule type" value="Genomic_DNA"/>
</dbReference>
<keyword evidence="2" id="KW-0677">Repeat</keyword>
<evidence type="ECO:0000259" key="4">
    <source>
        <dbReference type="SMART" id="SM00256"/>
    </source>
</evidence>
<protein>
    <recommendedName>
        <fullName evidence="4">F-box domain-containing protein</fullName>
    </recommendedName>
</protein>
<keyword evidence="1" id="KW-0853">WD repeat</keyword>
<feature type="compositionally biased region" description="Low complexity" evidence="3">
    <location>
        <begin position="8"/>
        <end position="22"/>
    </location>
</feature>
<dbReference type="Pfam" id="PF00400">
    <property type="entry name" value="WD40"/>
    <property type="match status" value="1"/>
</dbReference>